<comment type="caution">
    <text evidence="4">The sequence shown here is derived from an EMBL/GenBank/DDBJ whole genome shotgun (WGS) entry which is preliminary data.</text>
</comment>
<evidence type="ECO:0000256" key="1">
    <source>
        <dbReference type="ARBA" id="ARBA00007626"/>
    </source>
</evidence>
<keyword evidence="2" id="KW-0677">Repeat</keyword>
<feature type="repeat" description="PPR" evidence="3">
    <location>
        <begin position="204"/>
        <end position="238"/>
    </location>
</feature>
<accession>A0AAD8MPJ4</accession>
<proteinExistence type="inferred from homology"/>
<dbReference type="EMBL" id="JAUIZM010000006">
    <property type="protein sequence ID" value="KAK1380731.1"/>
    <property type="molecule type" value="Genomic_DNA"/>
</dbReference>
<dbReference type="Proteomes" id="UP001237642">
    <property type="component" value="Unassembled WGS sequence"/>
</dbReference>
<dbReference type="InterPro" id="IPR011990">
    <property type="entry name" value="TPR-like_helical_dom_sf"/>
</dbReference>
<keyword evidence="5" id="KW-1185">Reference proteome</keyword>
<dbReference type="PANTHER" id="PTHR46128:SF223">
    <property type="entry name" value="PENTACOTRIPEPTIDE-REPEAT REGION OF PRORP DOMAIN-CONTAINING PROTEIN"/>
    <property type="match status" value="1"/>
</dbReference>
<evidence type="ECO:0000313" key="4">
    <source>
        <dbReference type="EMBL" id="KAK1380731.1"/>
    </source>
</evidence>
<dbReference type="InterPro" id="IPR002885">
    <property type="entry name" value="PPR_rpt"/>
</dbReference>
<name>A0AAD8MPJ4_9APIA</name>
<dbReference type="PROSITE" id="PS51375">
    <property type="entry name" value="PPR"/>
    <property type="match status" value="9"/>
</dbReference>
<feature type="repeat" description="PPR" evidence="3">
    <location>
        <begin position="135"/>
        <end position="169"/>
    </location>
</feature>
<feature type="repeat" description="PPR" evidence="3">
    <location>
        <begin position="309"/>
        <end position="343"/>
    </location>
</feature>
<dbReference type="AlphaFoldDB" id="A0AAD8MPJ4"/>
<sequence>MGFSQLLHRATTTLQKSNLFNQNPKNTLFHPHKISRNYTKINEISVKSPPLTDTNTQNPDQKSPKIIQESEKIIKIVMTHHQNYKDSNFNSALDSTNIKLSPLLVLEVLKKLNNAGVLALNFFKWAEKKSGYKHTTETYNCLIESLGRIRQFKMIWVLVNEMKQKGVLSKDTFLMISRRYSRAKKVKESVEAFERMERFGFKAELSDYNRFLDCLCKSGNVDRAHELFDKWKKRTIEADVKTYTVLLEGWGKEQNLLRLNEVFREMKSDGLKPDVVTYGIVVHAYCKAKKNDEAIELFREMERNGVKGTPHMYCTLINGLGNEKRLIEALEFFEESKDSGLAPEAPTYNAVVGAFCWSMQMYDAYRMVDEMRKCGIGPNSRTYDIILHHLVKARRVEEAYDIFQKMSNEPLCKPVLSTYEIIVRMFCNEGRLDMAMSIWDQMKANSVLPGMHMYSTLINSLCHENKLDDACKYFEEMMDMGIRPPVHMFSNLKDFLLENGRKGTVLALSQKLDNLRNTGLVS</sequence>
<reference evidence="4" key="2">
    <citation type="submission" date="2023-05" db="EMBL/GenBank/DDBJ databases">
        <authorList>
            <person name="Schelkunov M.I."/>
        </authorList>
    </citation>
    <scope>NUCLEOTIDE SEQUENCE</scope>
    <source>
        <strain evidence="4">Hsosn_3</strain>
        <tissue evidence="4">Leaf</tissue>
    </source>
</reference>
<feature type="repeat" description="PPR" evidence="3">
    <location>
        <begin position="450"/>
        <end position="484"/>
    </location>
</feature>
<feature type="repeat" description="PPR" evidence="3">
    <location>
        <begin position="415"/>
        <end position="449"/>
    </location>
</feature>
<feature type="repeat" description="PPR" evidence="3">
    <location>
        <begin position="344"/>
        <end position="378"/>
    </location>
</feature>
<dbReference type="Pfam" id="PF01535">
    <property type="entry name" value="PPR"/>
    <property type="match status" value="3"/>
</dbReference>
<dbReference type="InterPro" id="IPR050872">
    <property type="entry name" value="PPR_P_subfamily"/>
</dbReference>
<feature type="repeat" description="PPR" evidence="3">
    <location>
        <begin position="274"/>
        <end position="308"/>
    </location>
</feature>
<evidence type="ECO:0000256" key="3">
    <source>
        <dbReference type="PROSITE-ProRule" id="PRU00708"/>
    </source>
</evidence>
<dbReference type="Gene3D" id="1.25.40.10">
    <property type="entry name" value="Tetratricopeptide repeat domain"/>
    <property type="match status" value="4"/>
</dbReference>
<reference evidence="4" key="1">
    <citation type="submission" date="2023-02" db="EMBL/GenBank/DDBJ databases">
        <title>Genome of toxic invasive species Heracleum sosnowskyi carries increased number of genes despite the absence of recent whole-genome duplications.</title>
        <authorList>
            <person name="Schelkunov M."/>
            <person name="Shtratnikova V."/>
            <person name="Makarenko M."/>
            <person name="Klepikova A."/>
            <person name="Omelchenko D."/>
            <person name="Novikova G."/>
            <person name="Obukhova E."/>
            <person name="Bogdanov V."/>
            <person name="Penin A."/>
            <person name="Logacheva M."/>
        </authorList>
    </citation>
    <scope>NUCLEOTIDE SEQUENCE</scope>
    <source>
        <strain evidence="4">Hsosn_3</strain>
        <tissue evidence="4">Leaf</tissue>
    </source>
</reference>
<evidence type="ECO:0000256" key="2">
    <source>
        <dbReference type="ARBA" id="ARBA00022737"/>
    </source>
</evidence>
<gene>
    <name evidence="4" type="ORF">POM88_027475</name>
</gene>
<dbReference type="Pfam" id="PF12854">
    <property type="entry name" value="PPR_1"/>
    <property type="match status" value="1"/>
</dbReference>
<feature type="repeat" description="PPR" evidence="3">
    <location>
        <begin position="379"/>
        <end position="413"/>
    </location>
</feature>
<feature type="repeat" description="PPR" evidence="3">
    <location>
        <begin position="239"/>
        <end position="273"/>
    </location>
</feature>
<dbReference type="Pfam" id="PF13041">
    <property type="entry name" value="PPR_2"/>
    <property type="match status" value="3"/>
</dbReference>
<organism evidence="4 5">
    <name type="scientific">Heracleum sosnowskyi</name>
    <dbReference type="NCBI Taxonomy" id="360622"/>
    <lineage>
        <taxon>Eukaryota</taxon>
        <taxon>Viridiplantae</taxon>
        <taxon>Streptophyta</taxon>
        <taxon>Embryophyta</taxon>
        <taxon>Tracheophyta</taxon>
        <taxon>Spermatophyta</taxon>
        <taxon>Magnoliopsida</taxon>
        <taxon>eudicotyledons</taxon>
        <taxon>Gunneridae</taxon>
        <taxon>Pentapetalae</taxon>
        <taxon>asterids</taxon>
        <taxon>campanulids</taxon>
        <taxon>Apiales</taxon>
        <taxon>Apiaceae</taxon>
        <taxon>Apioideae</taxon>
        <taxon>apioid superclade</taxon>
        <taxon>Tordylieae</taxon>
        <taxon>Tordyliinae</taxon>
        <taxon>Heracleum</taxon>
    </lineage>
</organism>
<evidence type="ECO:0000313" key="5">
    <source>
        <dbReference type="Proteomes" id="UP001237642"/>
    </source>
</evidence>
<protein>
    <submittedName>
        <fullName evidence="4">Pentatricopeptide repeat-containing protein</fullName>
    </submittedName>
</protein>
<comment type="similarity">
    <text evidence="1">Belongs to the PPR family. P subfamily.</text>
</comment>
<dbReference type="NCBIfam" id="TIGR00756">
    <property type="entry name" value="PPR"/>
    <property type="match status" value="9"/>
</dbReference>
<dbReference type="PANTHER" id="PTHR46128">
    <property type="entry name" value="MITOCHONDRIAL GROUP I INTRON SPLICING FACTOR CCM1"/>
    <property type="match status" value="1"/>
</dbReference>